<feature type="compositionally biased region" description="Polar residues" evidence="14">
    <location>
        <begin position="422"/>
        <end position="494"/>
    </location>
</feature>
<feature type="domain" description="SRCR" evidence="17">
    <location>
        <begin position="875"/>
        <end position="955"/>
    </location>
</feature>
<dbReference type="SMART" id="SM00042">
    <property type="entry name" value="CUB"/>
    <property type="match status" value="2"/>
</dbReference>
<evidence type="ECO:0000259" key="17">
    <source>
        <dbReference type="PROSITE" id="PS50287"/>
    </source>
</evidence>
<dbReference type="Gene3D" id="2.60.120.290">
    <property type="entry name" value="Spermadhesin, CUB domain"/>
    <property type="match status" value="2"/>
</dbReference>
<dbReference type="Pfam" id="PF00431">
    <property type="entry name" value="CUB"/>
    <property type="match status" value="2"/>
</dbReference>
<feature type="domain" description="SRCR" evidence="17">
    <location>
        <begin position="1"/>
        <end position="52"/>
    </location>
</feature>
<keyword evidence="15" id="KW-0812">Transmembrane</keyword>
<dbReference type="InterPro" id="IPR035914">
    <property type="entry name" value="Sperma_CUB_dom_sf"/>
</dbReference>
<keyword evidence="15" id="KW-0472">Membrane</keyword>
<evidence type="ECO:0000313" key="19">
    <source>
        <dbReference type="EMBL" id="KAH0623682.1"/>
    </source>
</evidence>
<comment type="caution">
    <text evidence="13">Lacks conserved residue(s) required for the propagation of feature annotation.</text>
</comment>
<feature type="disulfide bond" evidence="13">
    <location>
        <begin position="669"/>
        <end position="730"/>
    </location>
</feature>
<dbReference type="InterPro" id="IPR001507">
    <property type="entry name" value="ZP_dom"/>
</dbReference>
<evidence type="ECO:0000256" key="3">
    <source>
        <dbReference type="ARBA" id="ARBA00022448"/>
    </source>
</evidence>
<reference evidence="19 20" key="1">
    <citation type="journal article" date="2022" name="Gigascience">
        <title>A chromosome-level genome assembly and annotation of the desert horned lizard, Phrynosoma platyrhinos, provides insight into chromosomal rearrangements among reptiles.</title>
        <authorList>
            <person name="Koochekian N."/>
            <person name="Ascanio A."/>
            <person name="Farleigh K."/>
            <person name="Card D.C."/>
            <person name="Schield D.R."/>
            <person name="Castoe T.A."/>
            <person name="Jezkova T."/>
        </authorList>
    </citation>
    <scope>NUCLEOTIDE SEQUENCE [LARGE SCALE GENOMIC DNA]</scope>
    <source>
        <strain evidence="19">NK-2021</strain>
    </source>
</reference>
<dbReference type="Gene3D" id="3.10.250.10">
    <property type="entry name" value="SRCR-like domain"/>
    <property type="match status" value="7"/>
</dbReference>
<evidence type="ECO:0000259" key="18">
    <source>
        <dbReference type="PROSITE" id="PS51034"/>
    </source>
</evidence>
<feature type="domain" description="SRCR" evidence="17">
    <location>
        <begin position="763"/>
        <end position="863"/>
    </location>
</feature>
<keyword evidence="7" id="KW-0653">Protein transport</keyword>
<evidence type="ECO:0000256" key="5">
    <source>
        <dbReference type="ARBA" id="ARBA00022729"/>
    </source>
</evidence>
<feature type="disulfide bond" evidence="13">
    <location>
        <begin position="354"/>
        <end position="415"/>
    </location>
</feature>
<feature type="domain" description="CUB" evidence="16">
    <location>
        <begin position="955"/>
        <end position="1066"/>
    </location>
</feature>
<feature type="domain" description="SRCR" evidence="17">
    <location>
        <begin position="316"/>
        <end position="416"/>
    </location>
</feature>
<dbReference type="PROSITE" id="PS01180">
    <property type="entry name" value="CUB"/>
    <property type="match status" value="2"/>
</dbReference>
<dbReference type="Pfam" id="PF23344">
    <property type="entry name" value="ZP-N"/>
    <property type="match status" value="1"/>
</dbReference>
<keyword evidence="3" id="KW-0813">Transport</keyword>
<proteinExistence type="inferred from homology"/>
<evidence type="ECO:0000256" key="12">
    <source>
        <dbReference type="ARBA" id="ARBA00047200"/>
    </source>
</evidence>
<dbReference type="PRINTS" id="PR00258">
    <property type="entry name" value="SPERACTRCPTR"/>
</dbReference>
<feature type="disulfide bond" evidence="13">
    <location>
        <begin position="700"/>
        <end position="710"/>
    </location>
</feature>
<comment type="subcellular location">
    <subcellularLocation>
        <location evidence="1">Secreted</location>
    </subcellularLocation>
</comment>
<evidence type="ECO:0000256" key="8">
    <source>
        <dbReference type="ARBA" id="ARBA00023157"/>
    </source>
</evidence>
<dbReference type="Proteomes" id="UP000826234">
    <property type="component" value="Unassembled WGS sequence"/>
</dbReference>
<evidence type="ECO:0000259" key="16">
    <source>
        <dbReference type="PROSITE" id="PS01180"/>
    </source>
</evidence>
<feature type="disulfide bond" evidence="13">
    <location>
        <begin position="385"/>
        <end position="395"/>
    </location>
</feature>
<keyword evidence="9" id="KW-0325">Glycoprotein</keyword>
<feature type="domain" description="SRCR" evidence="17">
    <location>
        <begin position="631"/>
        <end position="731"/>
    </location>
</feature>
<dbReference type="InterPro" id="IPR048290">
    <property type="entry name" value="ZP_chr"/>
</dbReference>
<dbReference type="PROSITE" id="PS50287">
    <property type="entry name" value="SRCR_2"/>
    <property type="match status" value="6"/>
</dbReference>
<dbReference type="InterPro" id="IPR000859">
    <property type="entry name" value="CUB_dom"/>
</dbReference>
<feature type="disulfide bond" evidence="13">
    <location>
        <begin position="656"/>
        <end position="720"/>
    </location>
</feature>
<dbReference type="Pfam" id="PF00100">
    <property type="entry name" value="Zona_pellucida"/>
    <property type="match status" value="1"/>
</dbReference>
<name>A0ABQ7T1T0_PHRPL</name>
<feature type="disulfide bond" evidence="13">
    <location>
        <begin position="21"/>
        <end position="31"/>
    </location>
</feature>
<evidence type="ECO:0000256" key="7">
    <source>
        <dbReference type="ARBA" id="ARBA00022927"/>
    </source>
</evidence>
<organism evidence="19 20">
    <name type="scientific">Phrynosoma platyrhinos</name>
    <name type="common">Desert horned lizard</name>
    <dbReference type="NCBI Taxonomy" id="52577"/>
    <lineage>
        <taxon>Eukaryota</taxon>
        <taxon>Metazoa</taxon>
        <taxon>Chordata</taxon>
        <taxon>Craniata</taxon>
        <taxon>Vertebrata</taxon>
        <taxon>Euteleostomi</taxon>
        <taxon>Lepidosauria</taxon>
        <taxon>Squamata</taxon>
        <taxon>Bifurcata</taxon>
        <taxon>Unidentata</taxon>
        <taxon>Episquamata</taxon>
        <taxon>Toxicofera</taxon>
        <taxon>Iguania</taxon>
        <taxon>Phrynosomatidae</taxon>
        <taxon>Phrynosomatinae</taxon>
        <taxon>Phrynosoma</taxon>
    </lineage>
</organism>
<evidence type="ECO:0000256" key="15">
    <source>
        <dbReference type="SAM" id="Phobius"/>
    </source>
</evidence>
<feature type="region of interest" description="Disordered" evidence="14">
    <location>
        <begin position="421"/>
        <end position="496"/>
    </location>
</feature>
<dbReference type="SMART" id="SM00202">
    <property type="entry name" value="SR"/>
    <property type="match status" value="5"/>
</dbReference>
<evidence type="ECO:0000256" key="6">
    <source>
        <dbReference type="ARBA" id="ARBA00022737"/>
    </source>
</evidence>
<dbReference type="CDD" id="cd00041">
    <property type="entry name" value="CUB"/>
    <property type="match status" value="2"/>
</dbReference>
<dbReference type="PANTHER" id="PTHR19331">
    <property type="entry name" value="SCAVENGER RECEPTOR DOMAIN-CONTAINING"/>
    <property type="match status" value="1"/>
</dbReference>
<protein>
    <recommendedName>
        <fullName evidence="11">Scavenger receptor cysteine-rich domain-containing protein DMBT1</fullName>
    </recommendedName>
    <alternativeName>
        <fullName evidence="12">Deleted in malignant brain tumors 1 protein</fullName>
    </alternativeName>
    <alternativeName>
        <fullName evidence="10">Hensin</fullName>
    </alternativeName>
</protein>
<keyword evidence="5" id="KW-0732">Signal</keyword>
<evidence type="ECO:0000256" key="11">
    <source>
        <dbReference type="ARBA" id="ARBA00047197"/>
    </source>
</evidence>
<dbReference type="SMART" id="SM00241">
    <property type="entry name" value="ZP"/>
    <property type="match status" value="1"/>
</dbReference>
<comment type="similarity">
    <text evidence="2">Belongs to the DMBT1 family.</text>
</comment>
<evidence type="ECO:0000256" key="1">
    <source>
        <dbReference type="ARBA" id="ARBA00004613"/>
    </source>
</evidence>
<dbReference type="Pfam" id="PF00530">
    <property type="entry name" value="SRCR"/>
    <property type="match status" value="7"/>
</dbReference>
<keyword evidence="6" id="KW-0677">Repeat</keyword>
<dbReference type="EMBL" id="JAIPUX010001880">
    <property type="protein sequence ID" value="KAH0623682.1"/>
    <property type="molecule type" value="Genomic_DNA"/>
</dbReference>
<dbReference type="PROSITE" id="PS51034">
    <property type="entry name" value="ZP_2"/>
    <property type="match status" value="1"/>
</dbReference>
<comment type="caution">
    <text evidence="19">The sequence shown here is derived from an EMBL/GenBank/DDBJ whole genome shotgun (WGS) entry which is preliminary data.</text>
</comment>
<feature type="disulfide bond" evidence="13">
    <location>
        <begin position="341"/>
        <end position="405"/>
    </location>
</feature>
<feature type="region of interest" description="Disordered" evidence="14">
    <location>
        <begin position="139"/>
        <end position="160"/>
    </location>
</feature>
<evidence type="ECO:0000256" key="10">
    <source>
        <dbReference type="ARBA" id="ARBA00030560"/>
    </source>
</evidence>
<feature type="disulfide bond" evidence="13">
    <location>
        <begin position="801"/>
        <end position="862"/>
    </location>
</feature>
<dbReference type="InterPro" id="IPR055356">
    <property type="entry name" value="ZP-N"/>
</dbReference>
<evidence type="ECO:0000256" key="14">
    <source>
        <dbReference type="SAM" id="MobiDB-lite"/>
    </source>
</evidence>
<accession>A0ABQ7T1T0</accession>
<keyword evidence="20" id="KW-1185">Reference proteome</keyword>
<feature type="disulfide bond" evidence="13">
    <location>
        <begin position="832"/>
        <end position="842"/>
    </location>
</feature>
<dbReference type="PANTHER" id="PTHR19331:SF22">
    <property type="entry name" value="DELETED IN MALIGNANT BRAIN TUMORS 1 PROTEIN"/>
    <property type="match status" value="1"/>
</dbReference>
<feature type="disulfide bond" evidence="13">
    <location>
        <begin position="788"/>
        <end position="852"/>
    </location>
</feature>
<dbReference type="SUPFAM" id="SSF49854">
    <property type="entry name" value="Spermadhesin, CUB domain"/>
    <property type="match status" value="2"/>
</dbReference>
<feature type="domain" description="CUB" evidence="16">
    <location>
        <begin position="496"/>
        <end position="607"/>
    </location>
</feature>
<evidence type="ECO:0000313" key="20">
    <source>
        <dbReference type="Proteomes" id="UP000826234"/>
    </source>
</evidence>
<evidence type="ECO:0000256" key="13">
    <source>
        <dbReference type="PROSITE-ProRule" id="PRU00196"/>
    </source>
</evidence>
<evidence type="ECO:0000256" key="9">
    <source>
        <dbReference type="ARBA" id="ARBA00023180"/>
    </source>
</evidence>
<dbReference type="Gene3D" id="2.60.40.4100">
    <property type="entry name" value="Zona pellucida, ZP-C domain"/>
    <property type="match status" value="1"/>
</dbReference>
<keyword evidence="15" id="KW-1133">Transmembrane helix</keyword>
<gene>
    <name evidence="19" type="ORF">JD844_006723</name>
</gene>
<dbReference type="PROSITE" id="PS00420">
    <property type="entry name" value="SRCR_1"/>
    <property type="match status" value="3"/>
</dbReference>
<dbReference type="InterPro" id="IPR036772">
    <property type="entry name" value="SRCR-like_dom_sf"/>
</dbReference>
<evidence type="ECO:0000256" key="4">
    <source>
        <dbReference type="ARBA" id="ARBA00022525"/>
    </source>
</evidence>
<dbReference type="InterPro" id="IPR042235">
    <property type="entry name" value="ZP-C_dom"/>
</dbReference>
<dbReference type="SUPFAM" id="SSF56487">
    <property type="entry name" value="SRCR-like"/>
    <property type="match status" value="7"/>
</dbReference>
<dbReference type="PRINTS" id="PR00023">
    <property type="entry name" value="ZPELLUCIDA"/>
</dbReference>
<evidence type="ECO:0000256" key="2">
    <source>
        <dbReference type="ARBA" id="ARBA00009931"/>
    </source>
</evidence>
<feature type="domain" description="SRCR" evidence="17">
    <location>
        <begin position="175"/>
        <end position="288"/>
    </location>
</feature>
<dbReference type="Gene3D" id="2.60.40.3210">
    <property type="entry name" value="Zona pellucida, ZP-N domain"/>
    <property type="match status" value="1"/>
</dbReference>
<sequence>MEQMCRESRGSGDIVLDDVNCTGNELYLWNCQHAEWLVHDCGHNEDISVICSGSYNTETPTPALFSSSAEASTYYTTLKDEEVFETTHTSSETEAISMSEVPQISFGSTERSKVTNSIRKNEETITSDLSTITHGAAEELNTTNPPSVHGPPATTKTPVTTEHFPLGTLASPLSLRLVDGENRCQGRLEVYYSGSWGTVCDDGWDIYDAEVVCRQLACGNVIEAPIETSQSTTQQDILSSKIPLLSTEKSATTETSASPLSLRLVDGENRCQGRLEVYYNGSWGTVCDDEIPVPSTEKSATTEHSPLGTSTSRLTVRLVDGENRCQGRLEVYYNGNWGTICDDGWDIYDAEVVCRQLACGNVIEAPIGARFGQGSGNIFLDDVQCRGNESSLEECSHKGWGVHNCHHKEDASVICSEIPEPTTAQNSTTGTVSSTTENPITITPKENTTSEAPVPGISTQYPATKGASTPLPSTQKFSTSAHHSPSTQYASGNHSCGGHLSGPSGSFSTPLYPSNYPSNSRCVWDIQVAENHQVELLFEDFVLEITSRCIFDFIEIFDGISSTAPSLEKTCYKAKKLYVSSSNKMRVVFASDSSVNDRGFYAVYREVPPKSMVTTKPTMGMKTTTLTEGALRFVNGRNRCEGRLEVFHNGNWGTVCDDEWDVTDAHVVCRQAGCGNAIAAVGKAQFGQGTGPVFLDDITCTGNELNLEQCSHRGWGVHNCIHREDAGVICSGTNQNTPPPTSPPSIILQYDDDDDDDDSSWIVKLVNGRNRCEGRLEVFYRGRWGTVCDDEWDIKEARVVCRQLGCGEALSAPGNAQFGQGSGIILMDDVSCNGDESSIHQCSHRGWGIHNCRRNEHAGVICADTPQETPAEGALQLVNGRNRCEGRLEIFHNGKWGTVCDDEWDINNAHVVCRQLGCGNALSAVGKAHFGVSTVATTAAPVDNTTADPAAIKGCGGYLTGPDGSFTSPNYPKPHPEFAYCIWNIETEPNSRINLTFSEVFLEIDAECRFDFLAIYDGATTESGLIKKVCGRVAPTFQSSSNVMTVVLSTDYANSYRGFSAHYTSIPIPEPNTSLTCSSDMMTVILSKSYLDSLGYSADDLALNDPACRPSALNPVTFSFSLNHCGTLKTNEDHSISYSNTITASPTGVVITRQKHVEITVKCIMENNSTVEVMYVTESEHDVNTSALGRYDLSMSFYESDFFTTPVLESPYYVDLNQTLYLQVSLHSSDPNLIVFVDTCTASPNPDSGSPKYDLVRSGCTKDSTYAAYPLLEHYGRFRFSSFKFLRSYPSVYLHCEVLICDSKDPNSRCTKGCISRHKRDISSYKWKGEVMVGPLSLKQDHSPIGRSDTSIPVYPEESQNTQSKSMYILTVAVLVMNAVLLAGLAAKHLIGREPGYRYKKLQSY</sequence>
<feature type="transmembrane region" description="Helical" evidence="15">
    <location>
        <begin position="1367"/>
        <end position="1391"/>
    </location>
</feature>
<dbReference type="InterPro" id="IPR001190">
    <property type="entry name" value="SRCR"/>
</dbReference>
<keyword evidence="4" id="KW-0964">Secreted</keyword>
<dbReference type="InterPro" id="IPR055355">
    <property type="entry name" value="ZP-C"/>
</dbReference>
<feature type="domain" description="ZP" evidence="18">
    <location>
        <begin position="1076"/>
        <end position="1317"/>
    </location>
</feature>
<keyword evidence="8 13" id="KW-1015">Disulfide bond</keyword>